<dbReference type="PANTHER" id="PTHR48466:SF2">
    <property type="entry name" value="OS10G0509000 PROTEIN"/>
    <property type="match status" value="1"/>
</dbReference>
<dbReference type="GO" id="GO:0140664">
    <property type="term" value="F:ATP-dependent DNA damage sensor activity"/>
    <property type="evidence" value="ECO:0007669"/>
    <property type="project" value="InterPro"/>
</dbReference>
<feature type="domain" description="Smr" evidence="9">
    <location>
        <begin position="699"/>
        <end position="773"/>
    </location>
</feature>
<dbReference type="SUPFAM" id="SSF52540">
    <property type="entry name" value="P-loop containing nucleoside triphosphate hydrolases"/>
    <property type="match status" value="1"/>
</dbReference>
<dbReference type="InterPro" id="IPR036063">
    <property type="entry name" value="Smr_dom_sf"/>
</dbReference>
<dbReference type="Gene3D" id="3.40.50.300">
    <property type="entry name" value="P-loop containing nucleotide triphosphate hydrolases"/>
    <property type="match status" value="1"/>
</dbReference>
<dbReference type="SMART" id="SM00534">
    <property type="entry name" value="MUTSac"/>
    <property type="match status" value="1"/>
</dbReference>
<keyword evidence="5 7" id="KW-0694">RNA-binding</keyword>
<dbReference type="OrthoDB" id="9808166at2"/>
<comment type="function">
    <text evidence="7">Endonuclease that is involved in the suppression of homologous recombination and thus may have a key role in the control of bacterial genetic diversity.</text>
</comment>
<dbReference type="KEGG" id="mpz:Marpi_0235"/>
<feature type="coiled-coil region" evidence="8">
    <location>
        <begin position="519"/>
        <end position="626"/>
    </location>
</feature>
<accession>H2J3P3</accession>
<keyword evidence="2 7" id="KW-0547">Nucleotide-binding</keyword>
<dbReference type="RefSeq" id="WP_014295759.1">
    <property type="nucleotide sequence ID" value="NC_016751.1"/>
</dbReference>
<evidence type="ECO:0000256" key="3">
    <source>
        <dbReference type="ARBA" id="ARBA00022801"/>
    </source>
</evidence>
<dbReference type="HOGENOM" id="CLU_011252_2_1_0"/>
<dbReference type="FunFam" id="3.40.50.300:FF:000830">
    <property type="entry name" value="Endonuclease MutS2"/>
    <property type="match status" value="1"/>
</dbReference>
<name>H2J3P3_MARPK</name>
<dbReference type="HAMAP" id="MF_00092">
    <property type="entry name" value="MutS2"/>
    <property type="match status" value="1"/>
</dbReference>
<keyword evidence="7" id="KW-0540">Nuclease</keyword>
<dbReference type="PANTHER" id="PTHR48466">
    <property type="entry name" value="OS10G0509000 PROTEIN-RELATED"/>
    <property type="match status" value="1"/>
</dbReference>
<keyword evidence="1 7" id="KW-0699">rRNA-binding</keyword>
<dbReference type="EMBL" id="CP003257">
    <property type="protein sequence ID" value="AEX84687.1"/>
    <property type="molecule type" value="Genomic_DNA"/>
</dbReference>
<comment type="subunit">
    <text evidence="7">Homodimer. Binds to stalled ribosomes, contacting rRNA.</text>
</comment>
<dbReference type="PROSITE" id="PS50828">
    <property type="entry name" value="SMR"/>
    <property type="match status" value="1"/>
</dbReference>
<dbReference type="Pfam" id="PF00488">
    <property type="entry name" value="MutS_V"/>
    <property type="match status" value="1"/>
</dbReference>
<dbReference type="InterPro" id="IPR000432">
    <property type="entry name" value="DNA_mismatch_repair_MutS_C"/>
</dbReference>
<evidence type="ECO:0000259" key="9">
    <source>
        <dbReference type="PROSITE" id="PS50828"/>
    </source>
</evidence>
<dbReference type="STRING" id="443254.Marpi_0235"/>
<dbReference type="EC" id="3.1.-.-" evidence="7"/>
<dbReference type="Proteomes" id="UP000007161">
    <property type="component" value="Chromosome"/>
</dbReference>
<evidence type="ECO:0000256" key="7">
    <source>
        <dbReference type="HAMAP-Rule" id="MF_00092"/>
    </source>
</evidence>
<dbReference type="InterPro" id="IPR027417">
    <property type="entry name" value="P-loop_NTPase"/>
</dbReference>
<dbReference type="SMART" id="SM00533">
    <property type="entry name" value="MUTSd"/>
    <property type="match status" value="1"/>
</dbReference>
<dbReference type="GO" id="GO:0005524">
    <property type="term" value="F:ATP binding"/>
    <property type="evidence" value="ECO:0007669"/>
    <property type="project" value="UniProtKB-UniRule"/>
</dbReference>
<keyword evidence="3 7" id="KW-0378">Hydrolase</keyword>
<evidence type="ECO:0000256" key="1">
    <source>
        <dbReference type="ARBA" id="ARBA00022730"/>
    </source>
</evidence>
<evidence type="ECO:0000256" key="5">
    <source>
        <dbReference type="ARBA" id="ARBA00022884"/>
    </source>
</evidence>
<dbReference type="Gene3D" id="3.30.1370.110">
    <property type="match status" value="1"/>
</dbReference>
<dbReference type="PIRSF" id="PIRSF005814">
    <property type="entry name" value="MutS_YshD"/>
    <property type="match status" value="1"/>
</dbReference>
<reference evidence="11" key="2">
    <citation type="submission" date="2012-01" db="EMBL/GenBank/DDBJ databases">
        <title>Complete sequence of chromosome of Marinitoga piezophila KA3.</title>
        <authorList>
            <person name="Lucas S."/>
            <person name="Han J."/>
            <person name="Lapidus A."/>
            <person name="Cheng J.-F."/>
            <person name="Goodwin L."/>
            <person name="Pitluck S."/>
            <person name="Peters L."/>
            <person name="Mikhailova N."/>
            <person name="Teshima H."/>
            <person name="Detter J.C."/>
            <person name="Han C."/>
            <person name="Tapia R."/>
            <person name="Land M."/>
            <person name="Hauser L."/>
            <person name="Kyrpides N."/>
            <person name="Ivanova N."/>
            <person name="Pagani I."/>
            <person name="Jebbar M."/>
            <person name="Vannier P."/>
            <person name="Oger P."/>
            <person name="Cario A."/>
            <person name="Bartlett D."/>
            <person name="Noll K.M."/>
            <person name="Woyke T."/>
        </authorList>
    </citation>
    <scope>NUCLEOTIDE SEQUENCE [LARGE SCALE GENOMIC DNA]</scope>
    <source>
        <strain evidence="11">DSM 14283 / JCM 11233 / KA3</strain>
    </source>
</reference>
<dbReference type="GO" id="GO:0072344">
    <property type="term" value="P:rescue of stalled ribosome"/>
    <property type="evidence" value="ECO:0007669"/>
    <property type="project" value="UniProtKB-UniRule"/>
</dbReference>
<evidence type="ECO:0000256" key="6">
    <source>
        <dbReference type="ARBA" id="ARBA00023125"/>
    </source>
</evidence>
<gene>
    <name evidence="7" type="primary">mutS2</name>
    <name evidence="7" type="synonym">rqcU</name>
    <name evidence="10" type="ordered locus">Marpi_0235</name>
</gene>
<evidence type="ECO:0000256" key="2">
    <source>
        <dbReference type="ARBA" id="ARBA00022741"/>
    </source>
</evidence>
<sequence length="773" mass="89259">MNSKTYKDLEIDKILNLISSKASSRYGKRYILEEFEYFQDYEKIEEEYKIIDEINNYIYEYGEFDIRGIPIIYDEIKKVENGTYLDPIEYKRIADFLSQTQNLYKENRKNLIKYTHLQDLIFSIPETDNFIDIVYKAIDEDGNVKDSASDLLRRIRKRIENNKKSISVTLRRIIGKYQKYVSIQQPTVKNNRYCIVIRSEYKNKINGSIIAYSDRGVSVYIEPYEVGKLNAELSDLFAQEKAEISRILGEIYLKLVKILPKVKKTISIVEYIDSLQARIKYAKENRYVFSKPEKNKKYIYLSDIRHPLIEKEKVVPVTLKLPKDKSGMIITGPNTGGKTVVLKSVGISVVFSHAVYPVPAEMANIPYITNIFTDIGDEQSIEQTLSTFSSHLKNIKNILDNAHEKTLVLIDELGTGTDPIEGSALAIAIIEKLLELNSTFFITSHLSAVKMYSIENERLLSASMGFDKNTLSPTYRLLIGVPGASHAIDIAERLGLPHDVLVKANNFLSKEQVYDEKIIENLSQIYEELEKEKELHKQKHKEVIQLQRNLEEQLEIIKKRELEKIDEEIKEYKEYLKNLKKDVENYISILKNEKNIDKIKDLNKKIEKKKRELEKTKIKNNNKKNENNINIGDVVLIGGEKAKVIKILKDKIQVKFIEKPFELTVSPDEIKLEKSKDEKNKNQKNSMHIPVLKPIKNEIDIRGYTVEDAIPEIEKFISDLIASNMKGGYIIHGKGTGKLAMGIWAYLRKNRRIKSFRLGNDNEGGTGVTYVEV</sequence>
<evidence type="ECO:0000313" key="10">
    <source>
        <dbReference type="EMBL" id="AEX84687.1"/>
    </source>
</evidence>
<dbReference type="InterPro" id="IPR005747">
    <property type="entry name" value="MutS2"/>
</dbReference>
<dbReference type="GO" id="GO:0043023">
    <property type="term" value="F:ribosomal large subunit binding"/>
    <property type="evidence" value="ECO:0007669"/>
    <property type="project" value="UniProtKB-UniRule"/>
</dbReference>
<dbReference type="Pfam" id="PF01713">
    <property type="entry name" value="Smr"/>
    <property type="match status" value="1"/>
</dbReference>
<reference evidence="10 11" key="1">
    <citation type="journal article" date="2012" name="J. Bacteriol.">
        <title>Complete Genome Sequence of the Thermophilic, Piezophilic, Heterotrophic Bacterium Marinitoga piezophila KA3.</title>
        <authorList>
            <person name="Lucas S."/>
            <person name="Han J."/>
            <person name="Lapidus A."/>
            <person name="Cheng J.F."/>
            <person name="Goodwin L.A."/>
            <person name="Pitluck S."/>
            <person name="Peters L."/>
            <person name="Mikhailova N."/>
            <person name="Teshima H."/>
            <person name="Detter J.C."/>
            <person name="Han C."/>
            <person name="Tapia R."/>
            <person name="Land M."/>
            <person name="Hauser L."/>
            <person name="Kyrpides N.C."/>
            <person name="Ivanova N."/>
            <person name="Pagani I."/>
            <person name="Vannier P."/>
            <person name="Oger P."/>
            <person name="Bartlett D.H."/>
            <person name="Noll K.M."/>
            <person name="Woyke T."/>
            <person name="Jebbar M."/>
        </authorList>
    </citation>
    <scope>NUCLEOTIDE SEQUENCE [LARGE SCALE GENOMIC DNA]</scope>
    <source>
        <strain evidence="11">DSM 14283 / JCM 11233 / KA3</strain>
    </source>
</reference>
<comment type="similarity">
    <text evidence="7">Belongs to the DNA mismatch repair MutS family. MutS2 subfamily.</text>
</comment>
<comment type="function">
    <text evidence="7">Acts as a ribosome collision sensor, splitting the ribosome into its 2 subunits. Detects stalled/collided 70S ribosomes which it binds and splits by an ATP-hydrolysis driven conformational change. Acts upstream of the ribosome quality control system (RQC), a ribosome-associated complex that mediates the extraction of incompletely synthesized nascent chains from stalled ribosomes and their subsequent degradation. Probably generates substrates for RQC.</text>
</comment>
<proteinExistence type="inferred from homology"/>
<organism evidence="10 11">
    <name type="scientific">Marinitoga piezophila (strain DSM 14283 / JCM 11233 / KA3)</name>
    <dbReference type="NCBI Taxonomy" id="443254"/>
    <lineage>
        <taxon>Bacteria</taxon>
        <taxon>Thermotogati</taxon>
        <taxon>Thermotogota</taxon>
        <taxon>Thermotogae</taxon>
        <taxon>Petrotogales</taxon>
        <taxon>Petrotogaceae</taxon>
        <taxon>Marinitoga</taxon>
    </lineage>
</organism>
<dbReference type="InterPro" id="IPR002625">
    <property type="entry name" value="Smr_dom"/>
</dbReference>
<evidence type="ECO:0000256" key="4">
    <source>
        <dbReference type="ARBA" id="ARBA00022840"/>
    </source>
</evidence>
<dbReference type="EC" id="3.6.4.-" evidence="7"/>
<keyword evidence="4 7" id="KW-0067">ATP-binding</keyword>
<dbReference type="InterPro" id="IPR007696">
    <property type="entry name" value="DNA_mismatch_repair_MutS_core"/>
</dbReference>
<dbReference type="SUPFAM" id="SSF48334">
    <property type="entry name" value="DNA repair protein MutS, domain III"/>
    <property type="match status" value="1"/>
</dbReference>
<evidence type="ECO:0000256" key="8">
    <source>
        <dbReference type="SAM" id="Coils"/>
    </source>
</evidence>
<dbReference type="InterPro" id="IPR045076">
    <property type="entry name" value="MutS"/>
</dbReference>
<dbReference type="GO" id="GO:0045910">
    <property type="term" value="P:negative regulation of DNA recombination"/>
    <property type="evidence" value="ECO:0007669"/>
    <property type="project" value="InterPro"/>
</dbReference>
<evidence type="ECO:0000313" key="11">
    <source>
        <dbReference type="Proteomes" id="UP000007161"/>
    </source>
</evidence>
<dbReference type="GO" id="GO:0006298">
    <property type="term" value="P:mismatch repair"/>
    <property type="evidence" value="ECO:0007669"/>
    <property type="project" value="InterPro"/>
</dbReference>
<dbReference type="AlphaFoldDB" id="H2J3P3"/>
<dbReference type="SUPFAM" id="SSF160443">
    <property type="entry name" value="SMR domain-like"/>
    <property type="match status" value="1"/>
</dbReference>
<keyword evidence="7" id="KW-0255">Endonuclease</keyword>
<keyword evidence="11" id="KW-1185">Reference proteome</keyword>
<dbReference type="GO" id="GO:0019843">
    <property type="term" value="F:rRNA binding"/>
    <property type="evidence" value="ECO:0007669"/>
    <property type="project" value="UniProtKB-UniRule"/>
</dbReference>
<dbReference type="NCBIfam" id="TIGR01069">
    <property type="entry name" value="mutS2"/>
    <property type="match status" value="1"/>
</dbReference>
<dbReference type="InterPro" id="IPR036187">
    <property type="entry name" value="DNA_mismatch_repair_MutS_sf"/>
</dbReference>
<dbReference type="GO" id="GO:0016887">
    <property type="term" value="F:ATP hydrolysis activity"/>
    <property type="evidence" value="ECO:0007669"/>
    <property type="project" value="InterPro"/>
</dbReference>
<protein>
    <recommendedName>
        <fullName evidence="7">Endonuclease MutS2</fullName>
        <ecNumber evidence="7">3.1.-.-</ecNumber>
    </recommendedName>
    <alternativeName>
        <fullName evidence="7">Ribosome-associated protein quality control-upstream factor</fullName>
        <shortName evidence="7">RQC-upstream factor</shortName>
        <shortName evidence="7">RqcU</shortName>
        <ecNumber evidence="7">3.6.4.-</ecNumber>
    </alternativeName>
</protein>
<feature type="binding site" evidence="7">
    <location>
        <begin position="332"/>
        <end position="339"/>
    </location>
    <ligand>
        <name>ATP</name>
        <dbReference type="ChEBI" id="CHEBI:30616"/>
    </ligand>
</feature>
<dbReference type="GO" id="GO:0004519">
    <property type="term" value="F:endonuclease activity"/>
    <property type="evidence" value="ECO:0007669"/>
    <property type="project" value="UniProtKB-UniRule"/>
</dbReference>
<dbReference type="GO" id="GO:0030983">
    <property type="term" value="F:mismatched DNA binding"/>
    <property type="evidence" value="ECO:0007669"/>
    <property type="project" value="InterPro"/>
</dbReference>
<dbReference type="eggNOG" id="COG1193">
    <property type="taxonomic scope" value="Bacteria"/>
</dbReference>
<keyword evidence="6 7" id="KW-0238">DNA-binding</keyword>
<dbReference type="SMART" id="SM00463">
    <property type="entry name" value="SMR"/>
    <property type="match status" value="1"/>
</dbReference>
<keyword evidence="8" id="KW-0175">Coiled coil</keyword>